<gene>
    <name evidence="1" type="ORF">J2S41_003275</name>
</gene>
<name>A0AAE3YPY5_9ACTN</name>
<evidence type="ECO:0000313" key="2">
    <source>
        <dbReference type="Proteomes" id="UP001183643"/>
    </source>
</evidence>
<dbReference type="EMBL" id="JAVDYB010000001">
    <property type="protein sequence ID" value="MDR7276497.1"/>
    <property type="molecule type" value="Genomic_DNA"/>
</dbReference>
<dbReference type="RefSeq" id="WP_310368655.1">
    <property type="nucleotide sequence ID" value="NZ_JAVDYB010000001.1"/>
</dbReference>
<protein>
    <submittedName>
        <fullName evidence="1">Tetratricopeptide (TPR) repeat protein</fullName>
    </submittedName>
</protein>
<sequence length="242" mass="25934">MNTESFAELIRSTFRRGDTAEVVRLAEAEVARARAEGDPAGQVEALYALARVAARGGDLDESRRLAGEALAVAVRAGERRLEERPRHVLAAVTRLSGDLLGARTLYEANIALNEELGRPEHVNAETHNLGFTELRLGNLDRARELFARSRETVFARGYDAFVPYVVVAAAALASAEGDHARAARMLGLADRAFAGLGQVPDPDDALELARVREAALAHLGEAALTSEYRAGAALDPTREGLA</sequence>
<organism evidence="1 2">
    <name type="scientific">Catenuloplanes atrovinosus</name>
    <dbReference type="NCBI Taxonomy" id="137266"/>
    <lineage>
        <taxon>Bacteria</taxon>
        <taxon>Bacillati</taxon>
        <taxon>Actinomycetota</taxon>
        <taxon>Actinomycetes</taxon>
        <taxon>Micromonosporales</taxon>
        <taxon>Micromonosporaceae</taxon>
        <taxon>Catenuloplanes</taxon>
    </lineage>
</organism>
<evidence type="ECO:0000313" key="1">
    <source>
        <dbReference type="EMBL" id="MDR7276497.1"/>
    </source>
</evidence>
<keyword evidence="2" id="KW-1185">Reference proteome</keyword>
<reference evidence="1" key="1">
    <citation type="submission" date="2023-07" db="EMBL/GenBank/DDBJ databases">
        <title>Sequencing the genomes of 1000 actinobacteria strains.</title>
        <authorList>
            <person name="Klenk H.-P."/>
        </authorList>
    </citation>
    <scope>NUCLEOTIDE SEQUENCE</scope>
    <source>
        <strain evidence="1">DSM 44707</strain>
    </source>
</reference>
<dbReference type="InterPro" id="IPR011990">
    <property type="entry name" value="TPR-like_helical_dom_sf"/>
</dbReference>
<dbReference type="Gene3D" id="1.25.40.10">
    <property type="entry name" value="Tetratricopeptide repeat domain"/>
    <property type="match status" value="1"/>
</dbReference>
<proteinExistence type="predicted"/>
<dbReference type="Proteomes" id="UP001183643">
    <property type="component" value="Unassembled WGS sequence"/>
</dbReference>
<dbReference type="SUPFAM" id="SSF48452">
    <property type="entry name" value="TPR-like"/>
    <property type="match status" value="1"/>
</dbReference>
<dbReference type="AlphaFoldDB" id="A0AAE3YPY5"/>
<comment type="caution">
    <text evidence="1">The sequence shown here is derived from an EMBL/GenBank/DDBJ whole genome shotgun (WGS) entry which is preliminary data.</text>
</comment>
<accession>A0AAE3YPY5</accession>